<accession>A0A7J7JLE5</accession>
<organism evidence="2 3">
    <name type="scientific">Bugula neritina</name>
    <name type="common">Brown bryozoan</name>
    <name type="synonym">Sertularia neritina</name>
    <dbReference type="NCBI Taxonomy" id="10212"/>
    <lineage>
        <taxon>Eukaryota</taxon>
        <taxon>Metazoa</taxon>
        <taxon>Spiralia</taxon>
        <taxon>Lophotrochozoa</taxon>
        <taxon>Bryozoa</taxon>
        <taxon>Gymnolaemata</taxon>
        <taxon>Cheilostomatida</taxon>
        <taxon>Flustrina</taxon>
        <taxon>Buguloidea</taxon>
        <taxon>Bugulidae</taxon>
        <taxon>Bugula</taxon>
    </lineage>
</organism>
<dbReference type="Pfam" id="PF05821">
    <property type="entry name" value="NDUF_B8"/>
    <property type="match status" value="1"/>
</dbReference>
<evidence type="ECO:0000256" key="1">
    <source>
        <dbReference type="SAM" id="Phobius"/>
    </source>
</evidence>
<dbReference type="AlphaFoldDB" id="A0A7J7JLE5"/>
<dbReference type="InterPro" id="IPR008699">
    <property type="entry name" value="NDUFB8"/>
</dbReference>
<dbReference type="PANTHER" id="PTHR12840">
    <property type="entry name" value="NADH-UBIQUINONE OXIDOREDUCTASE ASHI SUBUNIT"/>
    <property type="match status" value="1"/>
</dbReference>
<dbReference type="Proteomes" id="UP000593567">
    <property type="component" value="Unassembled WGS sequence"/>
</dbReference>
<reference evidence="2" key="1">
    <citation type="submission" date="2020-06" db="EMBL/GenBank/DDBJ databases">
        <title>Draft genome of Bugula neritina, a colonial animal packing powerful symbionts and potential medicines.</title>
        <authorList>
            <person name="Rayko M."/>
        </authorList>
    </citation>
    <scope>NUCLEOTIDE SEQUENCE [LARGE SCALE GENOMIC DNA]</scope>
    <source>
        <strain evidence="2">Kwan_BN1</strain>
    </source>
</reference>
<dbReference type="GO" id="GO:0005739">
    <property type="term" value="C:mitochondrion"/>
    <property type="evidence" value="ECO:0007669"/>
    <property type="project" value="InterPro"/>
</dbReference>
<keyword evidence="3" id="KW-1185">Reference proteome</keyword>
<dbReference type="PANTHER" id="PTHR12840:SF1">
    <property type="entry name" value="NADH DEHYDROGENASE [UBIQUINONE] 1 BETA SUBCOMPLEX SUBUNIT 8, MITOCHONDRIAL"/>
    <property type="match status" value="1"/>
</dbReference>
<keyword evidence="1" id="KW-0472">Membrane</keyword>
<proteinExistence type="predicted"/>
<feature type="transmembrane region" description="Helical" evidence="1">
    <location>
        <begin position="129"/>
        <end position="153"/>
    </location>
</feature>
<comment type="caution">
    <text evidence="2">The sequence shown here is derived from an EMBL/GenBank/DDBJ whole genome shotgun (WGS) entry which is preliminary data.</text>
</comment>
<dbReference type="OrthoDB" id="2014058at2759"/>
<name>A0A7J7JLE5_BUGNE</name>
<gene>
    <name evidence="2" type="ORF">EB796_015504</name>
</gene>
<keyword evidence="1" id="KW-0812">Transmembrane</keyword>
<evidence type="ECO:0000313" key="2">
    <source>
        <dbReference type="EMBL" id="KAF6026188.1"/>
    </source>
</evidence>
<keyword evidence="1" id="KW-1133">Transmembrane helix</keyword>
<dbReference type="EMBL" id="VXIV02002328">
    <property type="protein sequence ID" value="KAF6026188.1"/>
    <property type="molecule type" value="Genomic_DNA"/>
</dbReference>
<evidence type="ECO:0000313" key="3">
    <source>
        <dbReference type="Proteomes" id="UP000593567"/>
    </source>
</evidence>
<sequence length="193" mass="22556">MAGPALRCSFCVHSMLKKFHKIDRHFFPQRLLTTTATTPAAWNYQWKPSPYPKTQAEREAAAKKYGLRVEDYEPYDPYKDPGYGDYPKVGWIGASHKDPYQDYDFPHMGTDYKEVLHPDADLATYDRTFMALFFIGFMATIYSIHFISVEYGWTTHMPMMPKQYPDNLWIQRGRDPKDMPKVVHYTFEPASSS</sequence>
<protein>
    <submittedName>
        <fullName evidence="2">NDUFB8</fullName>
    </submittedName>
</protein>